<dbReference type="AlphaFoldDB" id="A0A067PQ76"/>
<dbReference type="EMBL" id="KL197723">
    <property type="protein sequence ID" value="KDQ55965.1"/>
    <property type="molecule type" value="Genomic_DNA"/>
</dbReference>
<dbReference type="InParanoid" id="A0A067PQ76"/>
<gene>
    <name evidence="2" type="ORF">JAAARDRAFT_48380</name>
</gene>
<keyword evidence="3" id="KW-1185">Reference proteome</keyword>
<evidence type="ECO:0008006" key="4">
    <source>
        <dbReference type="Google" id="ProtNLM"/>
    </source>
</evidence>
<dbReference type="HOGENOM" id="CLU_049760_0_0_1"/>
<name>A0A067PQ76_9AGAM</name>
<feature type="region of interest" description="Disordered" evidence="1">
    <location>
        <begin position="378"/>
        <end position="403"/>
    </location>
</feature>
<sequence>MASPTNKNVVAHLLQDSEWEGINIGWNTQRYTPNFAVRGGDTLNLHGILVRPMLSIPSWTAPTKPSPNEVLLVGTAIRDAQEGMCYGLYCHRQLLIISSQIDVPSQSEVIEDNNVRESVQLYHLQIIQTLLNTIEFGRSNWACLVRNGDGSGHRLLYKDKPTPSLSSSFWAPAVEENEIEYTRWVAHGQRHGIWRGREVDILITTEDPTWHRYVEWAVNGTRALANLGYSFEVLGLIVRNGCMVGIMTAAAIGRQVQYADRAAVYEAVARMQNHGVIHRGLKNLSILITDKGVRFTNPSAVLVIPKDDLQYIQEEGSYWHWPRLEIMFEPLKYGPNSGFNYRSESYTPCNFYLPRLPSLPRDIFWQLVSLICPSRQDSERRRKSHEAKSHSSKPSNRRHPITIDLQLDDEPIDLTVRRAEPLQDRPWNANEAIPAHVRATTAYHPYKRPQLKQKMLLAPD</sequence>
<evidence type="ECO:0000313" key="3">
    <source>
        <dbReference type="Proteomes" id="UP000027265"/>
    </source>
</evidence>
<accession>A0A067PQ76</accession>
<protein>
    <recommendedName>
        <fullName evidence="4">Protein kinase domain-containing protein</fullName>
    </recommendedName>
</protein>
<proteinExistence type="predicted"/>
<evidence type="ECO:0000256" key="1">
    <source>
        <dbReference type="SAM" id="MobiDB-lite"/>
    </source>
</evidence>
<dbReference type="Proteomes" id="UP000027265">
    <property type="component" value="Unassembled WGS sequence"/>
</dbReference>
<evidence type="ECO:0000313" key="2">
    <source>
        <dbReference type="EMBL" id="KDQ55965.1"/>
    </source>
</evidence>
<dbReference type="OrthoDB" id="3186457at2759"/>
<organism evidence="2 3">
    <name type="scientific">Jaapia argillacea MUCL 33604</name>
    <dbReference type="NCBI Taxonomy" id="933084"/>
    <lineage>
        <taxon>Eukaryota</taxon>
        <taxon>Fungi</taxon>
        <taxon>Dikarya</taxon>
        <taxon>Basidiomycota</taxon>
        <taxon>Agaricomycotina</taxon>
        <taxon>Agaricomycetes</taxon>
        <taxon>Agaricomycetidae</taxon>
        <taxon>Jaapiales</taxon>
        <taxon>Jaapiaceae</taxon>
        <taxon>Jaapia</taxon>
    </lineage>
</organism>
<reference evidence="3" key="1">
    <citation type="journal article" date="2014" name="Proc. Natl. Acad. Sci. U.S.A.">
        <title>Extensive sampling of basidiomycete genomes demonstrates inadequacy of the white-rot/brown-rot paradigm for wood decay fungi.</title>
        <authorList>
            <person name="Riley R."/>
            <person name="Salamov A.A."/>
            <person name="Brown D.W."/>
            <person name="Nagy L.G."/>
            <person name="Floudas D."/>
            <person name="Held B.W."/>
            <person name="Levasseur A."/>
            <person name="Lombard V."/>
            <person name="Morin E."/>
            <person name="Otillar R."/>
            <person name="Lindquist E.A."/>
            <person name="Sun H."/>
            <person name="LaButti K.M."/>
            <person name="Schmutz J."/>
            <person name="Jabbour D."/>
            <person name="Luo H."/>
            <person name="Baker S.E."/>
            <person name="Pisabarro A.G."/>
            <person name="Walton J.D."/>
            <person name="Blanchette R.A."/>
            <person name="Henrissat B."/>
            <person name="Martin F."/>
            <person name="Cullen D."/>
            <person name="Hibbett D.S."/>
            <person name="Grigoriev I.V."/>
        </authorList>
    </citation>
    <scope>NUCLEOTIDE SEQUENCE [LARGE SCALE GENOMIC DNA]</scope>
    <source>
        <strain evidence="3">MUCL 33604</strain>
    </source>
</reference>